<dbReference type="PANTHER" id="PTHR44942">
    <property type="entry name" value="METHYLTRANSF_11 DOMAIN-CONTAINING PROTEIN"/>
    <property type="match status" value="1"/>
</dbReference>
<feature type="compositionally biased region" description="Basic and acidic residues" evidence="4">
    <location>
        <begin position="7"/>
        <end position="19"/>
    </location>
</feature>
<reference evidence="6" key="1">
    <citation type="journal article" date="2021" name="Open Biol.">
        <title>Shared evolutionary footprints suggest mitochondrial oxidative damage underlies multiple complex I losses in fungi.</title>
        <authorList>
            <person name="Schikora-Tamarit M.A."/>
            <person name="Marcet-Houben M."/>
            <person name="Nosek J."/>
            <person name="Gabaldon T."/>
        </authorList>
    </citation>
    <scope>NUCLEOTIDE SEQUENCE</scope>
    <source>
        <strain evidence="6">CBS6341</strain>
    </source>
</reference>
<protein>
    <recommendedName>
        <fullName evidence="5">Methyltransferase type 11 domain-containing protein</fullName>
    </recommendedName>
</protein>
<gene>
    <name evidence="6" type="ORF">WICMUC_004465</name>
</gene>
<evidence type="ECO:0000313" key="7">
    <source>
        <dbReference type="Proteomes" id="UP000769528"/>
    </source>
</evidence>
<reference evidence="6" key="2">
    <citation type="submission" date="2021-01" db="EMBL/GenBank/DDBJ databases">
        <authorList>
            <person name="Schikora-Tamarit M.A."/>
        </authorList>
    </citation>
    <scope>NUCLEOTIDE SEQUENCE</scope>
    <source>
        <strain evidence="6">CBS6341</strain>
    </source>
</reference>
<dbReference type="Pfam" id="PF08241">
    <property type="entry name" value="Methyltransf_11"/>
    <property type="match status" value="1"/>
</dbReference>
<dbReference type="AlphaFoldDB" id="A0A9P8TAX0"/>
<dbReference type="GO" id="GO:0008757">
    <property type="term" value="F:S-adenosylmethionine-dependent methyltransferase activity"/>
    <property type="evidence" value="ECO:0007669"/>
    <property type="project" value="InterPro"/>
</dbReference>
<evidence type="ECO:0000256" key="2">
    <source>
        <dbReference type="ARBA" id="ARBA00022603"/>
    </source>
</evidence>
<comment type="caution">
    <text evidence="6">The sequence shown here is derived from an EMBL/GenBank/DDBJ whole genome shotgun (WGS) entry which is preliminary data.</text>
</comment>
<dbReference type="EMBL" id="JAEUBF010001233">
    <property type="protein sequence ID" value="KAH3672064.1"/>
    <property type="molecule type" value="Genomic_DNA"/>
</dbReference>
<dbReference type="InterPro" id="IPR029063">
    <property type="entry name" value="SAM-dependent_MTases_sf"/>
</dbReference>
<evidence type="ECO:0000256" key="4">
    <source>
        <dbReference type="SAM" id="MobiDB-lite"/>
    </source>
</evidence>
<dbReference type="Gene3D" id="3.40.50.150">
    <property type="entry name" value="Vaccinia Virus protein VP39"/>
    <property type="match status" value="1"/>
</dbReference>
<evidence type="ECO:0000256" key="1">
    <source>
        <dbReference type="ARBA" id="ARBA00008361"/>
    </source>
</evidence>
<evidence type="ECO:0000259" key="5">
    <source>
        <dbReference type="Pfam" id="PF08241"/>
    </source>
</evidence>
<dbReference type="OrthoDB" id="3970735at2759"/>
<accession>A0A9P8TAX0</accession>
<dbReference type="GO" id="GO:0032259">
    <property type="term" value="P:methylation"/>
    <property type="evidence" value="ECO:0007669"/>
    <property type="project" value="UniProtKB-KW"/>
</dbReference>
<keyword evidence="2" id="KW-0489">Methyltransferase</keyword>
<evidence type="ECO:0000256" key="3">
    <source>
        <dbReference type="ARBA" id="ARBA00022679"/>
    </source>
</evidence>
<keyword evidence="7" id="KW-1185">Reference proteome</keyword>
<name>A0A9P8TAX0_9ASCO</name>
<evidence type="ECO:0000313" key="6">
    <source>
        <dbReference type="EMBL" id="KAH3672064.1"/>
    </source>
</evidence>
<sequence>MATYAQKDFDSDNYQDKRPGYPPSLFKAISDYHKGDRKVALDVGSGPGTASFPLLEYFDKVIATDPSDIMIKPGIEAITPDLKDRISFHVSSGEEFKNIEDGSVDLITCAEALHWINHENFFKEASRVLKPNGTIAFWGYIEPIFIDHPKSNDIYEKYVFEDDRYMGPLWKPGKHYLRYFFNDVKIPAEEFKDVEKHDYYPGKTQKKTAYFLGDENYSMKKFADYLSSWSAVHDWKRANPDAEFDVSQQLINELKETFKWDDDTKIRAEWGTTYTFIRKN</sequence>
<dbReference type="CDD" id="cd02440">
    <property type="entry name" value="AdoMet_MTases"/>
    <property type="match status" value="1"/>
</dbReference>
<organism evidence="6 7">
    <name type="scientific">Wickerhamomyces mucosus</name>
    <dbReference type="NCBI Taxonomy" id="1378264"/>
    <lineage>
        <taxon>Eukaryota</taxon>
        <taxon>Fungi</taxon>
        <taxon>Dikarya</taxon>
        <taxon>Ascomycota</taxon>
        <taxon>Saccharomycotina</taxon>
        <taxon>Saccharomycetes</taxon>
        <taxon>Phaffomycetales</taxon>
        <taxon>Wickerhamomycetaceae</taxon>
        <taxon>Wickerhamomyces</taxon>
    </lineage>
</organism>
<dbReference type="SUPFAM" id="SSF53335">
    <property type="entry name" value="S-adenosyl-L-methionine-dependent methyltransferases"/>
    <property type="match status" value="1"/>
</dbReference>
<comment type="similarity">
    <text evidence="1">Belongs to the methyltransferase superfamily.</text>
</comment>
<feature type="domain" description="Methyltransferase type 11" evidence="5">
    <location>
        <begin position="41"/>
        <end position="137"/>
    </location>
</feature>
<dbReference type="InterPro" id="IPR013216">
    <property type="entry name" value="Methyltransf_11"/>
</dbReference>
<dbReference type="PANTHER" id="PTHR44942:SF4">
    <property type="entry name" value="METHYLTRANSFERASE TYPE 11 DOMAIN-CONTAINING PROTEIN"/>
    <property type="match status" value="1"/>
</dbReference>
<dbReference type="Proteomes" id="UP000769528">
    <property type="component" value="Unassembled WGS sequence"/>
</dbReference>
<feature type="region of interest" description="Disordered" evidence="4">
    <location>
        <begin position="1"/>
        <end position="20"/>
    </location>
</feature>
<keyword evidence="3" id="KW-0808">Transferase</keyword>
<proteinExistence type="inferred from homology"/>
<dbReference type="InterPro" id="IPR051052">
    <property type="entry name" value="Diverse_substrate_MTase"/>
</dbReference>